<dbReference type="Pfam" id="PF04586">
    <property type="entry name" value="Peptidase_S78"/>
    <property type="match status" value="1"/>
</dbReference>
<dbReference type="InterPro" id="IPR054613">
    <property type="entry name" value="Peptidase_S78_dom"/>
</dbReference>
<keyword evidence="3" id="KW-0378">Hydrolase</keyword>
<dbReference type="EMBL" id="CP036426">
    <property type="protein sequence ID" value="QDV34918.1"/>
    <property type="molecule type" value="Genomic_DNA"/>
</dbReference>
<proteinExistence type="predicted"/>
<evidence type="ECO:0000313" key="6">
    <source>
        <dbReference type="Proteomes" id="UP000317835"/>
    </source>
</evidence>
<evidence type="ECO:0000256" key="1">
    <source>
        <dbReference type="ARBA" id="ARBA00022612"/>
    </source>
</evidence>
<feature type="domain" description="Prohead serine protease" evidence="4">
    <location>
        <begin position="12"/>
        <end position="155"/>
    </location>
</feature>
<organism evidence="5 6">
    <name type="scientific">Tautonia plasticadhaerens</name>
    <dbReference type="NCBI Taxonomy" id="2527974"/>
    <lineage>
        <taxon>Bacteria</taxon>
        <taxon>Pseudomonadati</taxon>
        <taxon>Planctomycetota</taxon>
        <taxon>Planctomycetia</taxon>
        <taxon>Isosphaerales</taxon>
        <taxon>Isosphaeraceae</taxon>
        <taxon>Tautonia</taxon>
    </lineage>
</organism>
<keyword evidence="1" id="KW-1188">Viral release from host cell</keyword>
<reference evidence="5 6" key="1">
    <citation type="submission" date="2019-02" db="EMBL/GenBank/DDBJ databases">
        <title>Deep-cultivation of Planctomycetes and their phenomic and genomic characterization uncovers novel biology.</title>
        <authorList>
            <person name="Wiegand S."/>
            <person name="Jogler M."/>
            <person name="Boedeker C."/>
            <person name="Pinto D."/>
            <person name="Vollmers J."/>
            <person name="Rivas-Marin E."/>
            <person name="Kohn T."/>
            <person name="Peeters S.H."/>
            <person name="Heuer A."/>
            <person name="Rast P."/>
            <person name="Oberbeckmann S."/>
            <person name="Bunk B."/>
            <person name="Jeske O."/>
            <person name="Meyerdierks A."/>
            <person name="Storesund J.E."/>
            <person name="Kallscheuer N."/>
            <person name="Luecker S."/>
            <person name="Lage O.M."/>
            <person name="Pohl T."/>
            <person name="Merkel B.J."/>
            <person name="Hornburger P."/>
            <person name="Mueller R.-W."/>
            <person name="Bruemmer F."/>
            <person name="Labrenz M."/>
            <person name="Spormann A.M."/>
            <person name="Op den Camp H."/>
            <person name="Overmann J."/>
            <person name="Amann R."/>
            <person name="Jetten M.S.M."/>
            <person name="Mascher T."/>
            <person name="Medema M.H."/>
            <person name="Devos D.P."/>
            <person name="Kaster A.-K."/>
            <person name="Ovreas L."/>
            <person name="Rohde M."/>
            <person name="Galperin M.Y."/>
            <person name="Jogler C."/>
        </authorList>
    </citation>
    <scope>NUCLEOTIDE SEQUENCE [LARGE SCALE GENOMIC DNA]</scope>
    <source>
        <strain evidence="5 6">ElP</strain>
    </source>
</reference>
<dbReference type="GO" id="GO:0008233">
    <property type="term" value="F:peptidase activity"/>
    <property type="evidence" value="ECO:0007669"/>
    <property type="project" value="UniProtKB-KW"/>
</dbReference>
<evidence type="ECO:0000313" key="5">
    <source>
        <dbReference type="EMBL" id="QDV34918.1"/>
    </source>
</evidence>
<dbReference type="InterPro" id="IPR006433">
    <property type="entry name" value="Prohead_protease"/>
</dbReference>
<dbReference type="OrthoDB" id="1254575at2"/>
<name>A0A518H250_9BACT</name>
<gene>
    <name evidence="5" type="ORF">ElP_28150</name>
</gene>
<dbReference type="NCBIfam" id="TIGR01543">
    <property type="entry name" value="proheadase_HK97"/>
    <property type="match status" value="1"/>
</dbReference>
<accession>A0A518H250</accession>
<dbReference type="Proteomes" id="UP000317835">
    <property type="component" value="Chromosome"/>
</dbReference>
<evidence type="ECO:0000256" key="2">
    <source>
        <dbReference type="ARBA" id="ARBA00022670"/>
    </source>
</evidence>
<sequence length="212" mass="24273">MEREFKSFELIELKADDSSRKVCGYGSVFGNTDSYGDIVMPGAFLRSMKDRQPAMLWQHRSDMIPGVWDVYEERTRGLYLEGTFANTPLGEEAYQLAKMKAMKGLSIGYSTKKYEVDQANGTRKLLDLELWEVSLVTFPANEKANITRVKSKPETIRQFEDFLREAGGYSRDDATTIALRGFKALNPEREAEEEEHKELAELFGRFTQQLTL</sequence>
<evidence type="ECO:0000256" key="3">
    <source>
        <dbReference type="ARBA" id="ARBA00022801"/>
    </source>
</evidence>
<keyword evidence="2 5" id="KW-0645">Protease</keyword>
<evidence type="ECO:0000259" key="4">
    <source>
        <dbReference type="Pfam" id="PF04586"/>
    </source>
</evidence>
<dbReference type="KEGG" id="tpla:ElP_28150"/>
<keyword evidence="6" id="KW-1185">Reference proteome</keyword>
<dbReference type="GO" id="GO:0006508">
    <property type="term" value="P:proteolysis"/>
    <property type="evidence" value="ECO:0007669"/>
    <property type="project" value="UniProtKB-KW"/>
</dbReference>
<dbReference type="AlphaFoldDB" id="A0A518H250"/>
<protein>
    <submittedName>
        <fullName evidence="5">Caudovirus prohead protease</fullName>
    </submittedName>
</protein>
<dbReference type="RefSeq" id="WP_145270157.1">
    <property type="nucleotide sequence ID" value="NZ_CP036426.1"/>
</dbReference>